<feature type="transmembrane region" description="Helical" evidence="2">
    <location>
        <begin position="119"/>
        <end position="137"/>
    </location>
</feature>
<evidence type="ECO:0000313" key="4">
    <source>
        <dbReference type="Proteomes" id="UP000593758"/>
    </source>
</evidence>
<feature type="region of interest" description="Disordered" evidence="1">
    <location>
        <begin position="1"/>
        <end position="90"/>
    </location>
</feature>
<evidence type="ECO:0000256" key="1">
    <source>
        <dbReference type="SAM" id="MobiDB-lite"/>
    </source>
</evidence>
<dbReference type="KEGG" id="halt:IM660_10440"/>
<keyword evidence="4" id="KW-1185">Reference proteome</keyword>
<protein>
    <recommendedName>
        <fullName evidence="5">DUF308 domain-containing protein</fullName>
    </recommendedName>
</protein>
<accession>A0A7M1SNL3</accession>
<keyword evidence="2" id="KW-1133">Transmembrane helix</keyword>
<proteinExistence type="predicted"/>
<dbReference type="Proteomes" id="UP000593758">
    <property type="component" value="Chromosome"/>
</dbReference>
<organism evidence="3 4">
    <name type="scientific">Ruania alkalisoli</name>
    <dbReference type="NCBI Taxonomy" id="2779775"/>
    <lineage>
        <taxon>Bacteria</taxon>
        <taxon>Bacillati</taxon>
        <taxon>Actinomycetota</taxon>
        <taxon>Actinomycetes</taxon>
        <taxon>Micrococcales</taxon>
        <taxon>Ruaniaceae</taxon>
        <taxon>Ruania</taxon>
    </lineage>
</organism>
<evidence type="ECO:0000313" key="3">
    <source>
        <dbReference type="EMBL" id="QOR69149.1"/>
    </source>
</evidence>
<dbReference type="AlphaFoldDB" id="A0A7M1SNL3"/>
<sequence>MPEPDPDEREPGRSSPQPSDREVERRWAELTAQLGDLGTQENAKDDHEPVAGADETGAAPSGPRDYEVAEDGEETGFVPPDPPPLRGSDPLPTLAWLAALGGPVATVIFLIVWPSAPSWVYLAAIMGSVVGWLVLLWRMPRSRDDSDDGAVV</sequence>
<dbReference type="RefSeq" id="WP_193495290.1">
    <property type="nucleotide sequence ID" value="NZ_CP063169.1"/>
</dbReference>
<dbReference type="EMBL" id="CP063169">
    <property type="protein sequence ID" value="QOR69149.1"/>
    <property type="molecule type" value="Genomic_DNA"/>
</dbReference>
<keyword evidence="2" id="KW-0472">Membrane</keyword>
<feature type="transmembrane region" description="Helical" evidence="2">
    <location>
        <begin position="94"/>
        <end position="113"/>
    </location>
</feature>
<evidence type="ECO:0000256" key="2">
    <source>
        <dbReference type="SAM" id="Phobius"/>
    </source>
</evidence>
<name>A0A7M1SNL3_9MICO</name>
<gene>
    <name evidence="3" type="ORF">IM660_10440</name>
</gene>
<keyword evidence="2" id="KW-0812">Transmembrane</keyword>
<feature type="compositionally biased region" description="Basic and acidic residues" evidence="1">
    <location>
        <begin position="19"/>
        <end position="28"/>
    </location>
</feature>
<evidence type="ECO:0008006" key="5">
    <source>
        <dbReference type="Google" id="ProtNLM"/>
    </source>
</evidence>
<reference evidence="3 4" key="1">
    <citation type="submission" date="2020-10" db="EMBL/GenBank/DDBJ databases">
        <title>Haloactinobacterium sp. RN3S43, a bacterium isolated from saline soil.</title>
        <authorList>
            <person name="Sun J.-Q."/>
        </authorList>
    </citation>
    <scope>NUCLEOTIDE SEQUENCE [LARGE SCALE GENOMIC DNA]</scope>
    <source>
        <strain evidence="3 4">RN3S43</strain>
    </source>
</reference>